<name>A0AAE0DIB7_9LECA</name>
<evidence type="ECO:0000313" key="2">
    <source>
        <dbReference type="Proteomes" id="UP001276659"/>
    </source>
</evidence>
<organism evidence="1 2">
    <name type="scientific">Lepraria neglecta</name>
    <dbReference type="NCBI Taxonomy" id="209136"/>
    <lineage>
        <taxon>Eukaryota</taxon>
        <taxon>Fungi</taxon>
        <taxon>Dikarya</taxon>
        <taxon>Ascomycota</taxon>
        <taxon>Pezizomycotina</taxon>
        <taxon>Lecanoromycetes</taxon>
        <taxon>OSLEUM clade</taxon>
        <taxon>Lecanoromycetidae</taxon>
        <taxon>Lecanorales</taxon>
        <taxon>Lecanorineae</taxon>
        <taxon>Stereocaulaceae</taxon>
        <taxon>Lepraria</taxon>
    </lineage>
</organism>
<dbReference type="AlphaFoldDB" id="A0AAE0DIB7"/>
<keyword evidence="2" id="KW-1185">Reference proteome</keyword>
<sequence>MLATDPKFIAWEQQARPELLRSIQERDSYPPTDWEDDLQLMEDSSLDQAAILWGDMLAIREAMKPPKEPQMLFAQTNKIFLLHSERYKPSPNAMTPSTKKDGFAWLKRKWTKKSSLI</sequence>
<protein>
    <submittedName>
        <fullName evidence="1">Uncharacterized protein</fullName>
    </submittedName>
</protein>
<evidence type="ECO:0000313" key="1">
    <source>
        <dbReference type="EMBL" id="KAK3171357.1"/>
    </source>
</evidence>
<comment type="caution">
    <text evidence="1">The sequence shown here is derived from an EMBL/GenBank/DDBJ whole genome shotgun (WGS) entry which is preliminary data.</text>
</comment>
<reference evidence="1" key="1">
    <citation type="submission" date="2022-11" db="EMBL/GenBank/DDBJ databases">
        <title>Chromosomal genome sequence assembly and mating type (MAT) locus characterization of the leprose asexual lichenized fungus Lepraria neglecta (Nyl.) Erichsen.</title>
        <authorList>
            <person name="Allen J.L."/>
            <person name="Pfeffer B."/>
        </authorList>
    </citation>
    <scope>NUCLEOTIDE SEQUENCE</scope>
    <source>
        <strain evidence="1">Allen 5258</strain>
    </source>
</reference>
<gene>
    <name evidence="1" type="ORF">OEA41_003441</name>
</gene>
<dbReference type="Proteomes" id="UP001276659">
    <property type="component" value="Unassembled WGS sequence"/>
</dbReference>
<dbReference type="EMBL" id="JASNWA010000008">
    <property type="protein sequence ID" value="KAK3171357.1"/>
    <property type="molecule type" value="Genomic_DNA"/>
</dbReference>
<proteinExistence type="predicted"/>
<accession>A0AAE0DIB7</accession>